<accession>A0A0F9LH64</accession>
<dbReference type="AlphaFoldDB" id="A0A0F9LH64"/>
<organism evidence="2">
    <name type="scientific">marine sediment metagenome</name>
    <dbReference type="NCBI Taxonomy" id="412755"/>
    <lineage>
        <taxon>unclassified sequences</taxon>
        <taxon>metagenomes</taxon>
        <taxon>ecological metagenomes</taxon>
    </lineage>
</organism>
<protein>
    <recommendedName>
        <fullName evidence="3">DUF2188 domain-containing protein</fullName>
    </recommendedName>
</protein>
<comment type="caution">
    <text evidence="2">The sequence shown here is derived from an EMBL/GenBank/DDBJ whole genome shotgun (WGS) entry which is preliminary data.</text>
</comment>
<gene>
    <name evidence="2" type="ORF">LCGC14_1509650</name>
</gene>
<dbReference type="EMBL" id="LAZR01011064">
    <property type="protein sequence ID" value="KKM63625.1"/>
    <property type="molecule type" value="Genomic_DNA"/>
</dbReference>
<proteinExistence type="predicted"/>
<evidence type="ECO:0000256" key="1">
    <source>
        <dbReference type="SAM" id="MobiDB-lite"/>
    </source>
</evidence>
<evidence type="ECO:0008006" key="3">
    <source>
        <dbReference type="Google" id="ProtNLM"/>
    </source>
</evidence>
<reference evidence="2" key="1">
    <citation type="journal article" date="2015" name="Nature">
        <title>Complex archaea that bridge the gap between prokaryotes and eukaryotes.</title>
        <authorList>
            <person name="Spang A."/>
            <person name="Saw J.H."/>
            <person name="Jorgensen S.L."/>
            <person name="Zaremba-Niedzwiedzka K."/>
            <person name="Martijn J."/>
            <person name="Lind A.E."/>
            <person name="van Eijk R."/>
            <person name="Schleper C."/>
            <person name="Guy L."/>
            <person name="Ettema T.J."/>
        </authorList>
    </citation>
    <scope>NUCLEOTIDE SEQUENCE</scope>
</reference>
<sequence>MPTTFRHASNGWTIRVNGDELRGEDGRVLRYDTKSGAQSAARLLEKPKAPPRVKTPVPRRKPATLKRSDR</sequence>
<feature type="compositionally biased region" description="Basic residues" evidence="1">
    <location>
        <begin position="57"/>
        <end position="70"/>
    </location>
</feature>
<name>A0A0F9LH64_9ZZZZ</name>
<evidence type="ECO:0000313" key="2">
    <source>
        <dbReference type="EMBL" id="KKM63625.1"/>
    </source>
</evidence>
<feature type="region of interest" description="Disordered" evidence="1">
    <location>
        <begin position="38"/>
        <end position="70"/>
    </location>
</feature>